<evidence type="ECO:0000313" key="1">
    <source>
        <dbReference type="EMBL" id="KAF6736587.1"/>
    </source>
</evidence>
<accession>A0A834KZX3</accession>
<evidence type="ECO:0000313" key="2">
    <source>
        <dbReference type="Proteomes" id="UP000646548"/>
    </source>
</evidence>
<reference evidence="1" key="1">
    <citation type="journal article" name="BMC Genomics">
        <title>Long-read sequencing and de novo genome assembly of marine medaka (Oryzias melastigma).</title>
        <authorList>
            <person name="Liang P."/>
            <person name="Saqib H.S.A."/>
            <person name="Ni X."/>
            <person name="Shen Y."/>
        </authorList>
    </citation>
    <scope>NUCLEOTIDE SEQUENCE</scope>
    <source>
        <strain evidence="1">Bigg-433</strain>
    </source>
</reference>
<proteinExistence type="predicted"/>
<dbReference type="EMBL" id="WKFB01000084">
    <property type="protein sequence ID" value="KAF6736587.1"/>
    <property type="molecule type" value="Genomic_DNA"/>
</dbReference>
<dbReference type="AlphaFoldDB" id="A0A834KZX3"/>
<protein>
    <submittedName>
        <fullName evidence="1">Uncharacterized protein</fullName>
    </submittedName>
</protein>
<dbReference type="Proteomes" id="UP000646548">
    <property type="component" value="Unassembled WGS sequence"/>
</dbReference>
<gene>
    <name evidence="1" type="ORF">FQA47_023462</name>
</gene>
<organism evidence="1 2">
    <name type="scientific">Oryzias melastigma</name>
    <name type="common">Marine medaka</name>
    <dbReference type="NCBI Taxonomy" id="30732"/>
    <lineage>
        <taxon>Eukaryota</taxon>
        <taxon>Metazoa</taxon>
        <taxon>Chordata</taxon>
        <taxon>Craniata</taxon>
        <taxon>Vertebrata</taxon>
        <taxon>Euteleostomi</taxon>
        <taxon>Actinopterygii</taxon>
        <taxon>Neopterygii</taxon>
        <taxon>Teleostei</taxon>
        <taxon>Neoteleostei</taxon>
        <taxon>Acanthomorphata</taxon>
        <taxon>Ovalentaria</taxon>
        <taxon>Atherinomorphae</taxon>
        <taxon>Beloniformes</taxon>
        <taxon>Adrianichthyidae</taxon>
        <taxon>Oryziinae</taxon>
        <taxon>Oryzias</taxon>
    </lineage>
</organism>
<name>A0A834KZX3_ORYME</name>
<comment type="caution">
    <text evidence="1">The sequence shown here is derived from an EMBL/GenBank/DDBJ whole genome shotgun (WGS) entry which is preliminary data.</text>
</comment>
<sequence length="99" mass="10943">MPTVLAVLQSSEGCVGAHIAWSYPSGCLGETMRDRASSVRALKFKTTCLRRSAILSSFSSPPRGLHSEFSIFHFYFSSYFRASSNASKTNNFKVLKVLI</sequence>